<dbReference type="InterPro" id="IPR000719">
    <property type="entry name" value="Prot_kinase_dom"/>
</dbReference>
<dbReference type="InterPro" id="IPR056981">
    <property type="entry name" value="HEAT_ULK4_RUNKEL"/>
</dbReference>
<dbReference type="Pfam" id="PF23606">
    <property type="entry name" value="HEAT_ULK4"/>
    <property type="match status" value="1"/>
</dbReference>
<dbReference type="Gene3D" id="1.25.10.10">
    <property type="entry name" value="Leucine-rich Repeat Variant"/>
    <property type="match status" value="2"/>
</dbReference>
<keyword evidence="2" id="KW-0808">Transferase</keyword>
<dbReference type="PROSITE" id="PS51212">
    <property type="entry name" value="WSC"/>
    <property type="match status" value="4"/>
</dbReference>
<accession>K1QQA6</accession>
<organism evidence="2">
    <name type="scientific">Magallana gigas</name>
    <name type="common">Pacific oyster</name>
    <name type="synonym">Crassostrea gigas</name>
    <dbReference type="NCBI Taxonomy" id="29159"/>
    <lineage>
        <taxon>Eukaryota</taxon>
        <taxon>Metazoa</taxon>
        <taxon>Spiralia</taxon>
        <taxon>Lophotrochozoa</taxon>
        <taxon>Mollusca</taxon>
        <taxon>Bivalvia</taxon>
        <taxon>Autobranchia</taxon>
        <taxon>Pteriomorphia</taxon>
        <taxon>Ostreida</taxon>
        <taxon>Ostreoidea</taxon>
        <taxon>Ostreidae</taxon>
        <taxon>Magallana</taxon>
    </lineage>
</organism>
<dbReference type="Pfam" id="PF00069">
    <property type="entry name" value="Pkinase"/>
    <property type="match status" value="1"/>
</dbReference>
<evidence type="ECO:0000313" key="2">
    <source>
        <dbReference type="EMBL" id="EKC23656.1"/>
    </source>
</evidence>
<name>K1QQA6_MAGGI</name>
<dbReference type="PANTHER" id="PTHR46240">
    <property type="entry name" value="SER/THR PROTEIN KINASE ULK4"/>
    <property type="match status" value="1"/>
</dbReference>
<dbReference type="InterPro" id="IPR011989">
    <property type="entry name" value="ARM-like"/>
</dbReference>
<dbReference type="InterPro" id="IPR011009">
    <property type="entry name" value="Kinase-like_dom_sf"/>
</dbReference>
<dbReference type="InterPro" id="IPR002889">
    <property type="entry name" value="WSC_carb-bd"/>
</dbReference>
<dbReference type="GO" id="GO:0005524">
    <property type="term" value="F:ATP binding"/>
    <property type="evidence" value="ECO:0007669"/>
    <property type="project" value="InterPro"/>
</dbReference>
<dbReference type="EMBL" id="JH817884">
    <property type="protein sequence ID" value="EKC23656.1"/>
    <property type="molecule type" value="Genomic_DNA"/>
</dbReference>
<evidence type="ECO:0000256" key="1">
    <source>
        <dbReference type="SAM" id="MobiDB-lite"/>
    </source>
</evidence>
<feature type="region of interest" description="Disordered" evidence="1">
    <location>
        <begin position="335"/>
        <end position="401"/>
    </location>
</feature>
<gene>
    <name evidence="2" type="ORF">CGI_10017902</name>
</gene>
<dbReference type="SUPFAM" id="SSF56112">
    <property type="entry name" value="Protein kinase-like (PK-like)"/>
    <property type="match status" value="1"/>
</dbReference>
<dbReference type="InterPro" id="IPR016024">
    <property type="entry name" value="ARM-type_fold"/>
</dbReference>
<dbReference type="InterPro" id="IPR045906">
    <property type="entry name" value="ULK4"/>
</dbReference>
<feature type="compositionally biased region" description="Polar residues" evidence="1">
    <location>
        <begin position="366"/>
        <end position="376"/>
    </location>
</feature>
<dbReference type="GO" id="GO:0004672">
    <property type="term" value="F:protein kinase activity"/>
    <property type="evidence" value="ECO:0007669"/>
    <property type="project" value="InterPro"/>
</dbReference>
<protein>
    <submittedName>
        <fullName evidence="2">Serine/threonine-protein kinase ULK4</fullName>
    </submittedName>
</protein>
<sequence>MENFVLYEELGRGDNSIIYKGRRKGTINFVAIHCIEKCKRPEVTNTVRMTHDISHPNVVKFYEWYETSNHLWLVVELCTGGSLATLITQDRNLPESSIRSFGIDLVTGIHYIHSLGILFCDLRPTKILLDGSGTLKYADFGLSRVEGEILEELFEKFADAGEMWSNEADLDDNPLSKKYKTTGAPTYMSPEGFQSQEITILSDLWSLGCVLYEMFTGHPPFLAESFQQLKEKILHKELPPPKVKGSRFSSKPSPDFHNLLEGLLQKDPDKRMGWPGLVNHSFWQGRLSHLAKDLVTSQEVRSSIVNTTRSSVLVEGTASALGRIKTVDLKKSMDRPVSTLETEGTRPGSTMGDYMRPKTAPGNEGGSTLFTLSTRPPTAVPPDEKLAPTQKPTQSPLSTREVRETIGTTGGESQADETKNEALELIYHHSDFHITPIVDNTKIQKPGAAKFDAKILPVPPFTAEKMANMSEKELSKHIKAIIDGLSINEKGPPSQKRIHLLHYLTGLSTNPQVATALTRNNVLSVLAKVVKETQHLDVKTKAARVVGLIAGNAEDLDESVTISESIATLTEVIRENVKNGKLKQGVLPAVGELLYFVAQQEVKHGKTCDNWSVTSMTYTVITRCCREGEDAVVNHIAAKTVENVVATQSTHAQKFVSNEMGQSLWYIFKHSTVDSLRITALNALCRITHHNPTVFQSVIDTVGMTTILSALSFGITRIQQSIVTMFGALIASGQSLNRVVQDKDFLQKLIRLLDSPSVVIRAKAFVVIHEVVKNNYDLLLNSCQSRLVMYIERDSRRQTPREGKAPENNGSESVEYLMQCLDLLINHMVDVVPRLFKEIVTSLDAVMGRKHPNAVQAKQLRSSLPLIHVFLHLVTSQVFRPKIVNEEFIKNLSSVLSHIKSIELGETNIEGASGSISPSDFVTTTMSVLEGISQHPMIVAEYHQVILESVLPIIADLVVSQNGETRALSLRLFSEIASVYLNQEQYAAGEKKMNVAGLHKIITERLLPQFEQILLDQEPLPSYGLKLLLTLLDQNGGFVKQFEQQGLVSVIFQVMMDHQSNPLNSSMQSIAGILNCLVAHKDTNMKDLYEQGLIDYFTTLFFDVTTACLDTEDHADNKIAHSMLQNLLDTLHSMFKYVSEVVRKALQNKKAGGEGGNREAEEAEQLLLTNKSLTDLTTILTQLLCFEDTDIQDFSTKCLSLLVQLFGGENKDSMTPENMEYYSKALKKSDAKKQKVLLRIIKRLLSTERVHVESMKQHGETLANTIRNLVQTASSHADVAISSLAADILKMTVPQEYYSKALKKADAKKQKVLLRIIKRLLSTERVHVESMKQHGETLANTIRNLVQTASSHADVAISSLAADILKMTDIVLPGMEAFTMADQNDIRVKNQDFVGCYMDQEPRTLNEKMTVSTTMTVDSCRKTCTDLKFKYYGVEYSAQCFCGNQPLNVRKMREGDCLKPCAGDRTQACGGSWRIAVYENPQNIPKFVGCYMDQQARTLNEKMTVSTTMTVDSCRKTCTDLKFKYYGVEYSSQCFCGNQLMNVRKMREGDCLKPCDGDRTQACGGNWRIAVYENPLYIPKFVGCYVDQTYRTLGEKMTVSTTMTVDSCRKTCTDLKFKYYGVEYSSQCFCGYDLIHAIKVSEEDCLRPCSGDRTQACGGSWRIAVYENPRYISREYYEENNVEFVGCFVDQQARTLNGKMTTSTTMTVYNCRKTCTDLKFMFYGVEVKKAGRKGGNQKAEHMFPTKSLTDMTTILTSWELLFEECFCGNKLTTITKMRDGDCLKPCTGDKTQACGGDWRIAVYENPYITPPKFVGCYMDQQARTLNEKKTVSTTMTVDSCRKTCTDLKFKYYGVEVNICRICWLLHGSTSQNLERKDDCLYNNDSGQLPKNVYGSEV</sequence>
<dbReference type="HOGENOM" id="CLU_002110_0_0_1"/>
<dbReference type="CDD" id="cd14010">
    <property type="entry name" value="STKc_ULK4"/>
    <property type="match status" value="1"/>
</dbReference>
<proteinExistence type="predicted"/>
<dbReference type="PANTHER" id="PTHR46240:SF1">
    <property type="entry name" value="SERINE_THREONINE-PROTEIN KINASE ULK4"/>
    <property type="match status" value="1"/>
</dbReference>
<dbReference type="Pfam" id="PF01822">
    <property type="entry name" value="WSC"/>
    <property type="match status" value="3"/>
</dbReference>
<dbReference type="SMART" id="SM00321">
    <property type="entry name" value="WSC"/>
    <property type="match status" value="3"/>
</dbReference>
<dbReference type="SUPFAM" id="SSF48371">
    <property type="entry name" value="ARM repeat"/>
    <property type="match status" value="1"/>
</dbReference>
<dbReference type="PROSITE" id="PS50011">
    <property type="entry name" value="PROTEIN_KINASE_DOM"/>
    <property type="match status" value="1"/>
</dbReference>
<dbReference type="Gene3D" id="1.10.510.10">
    <property type="entry name" value="Transferase(Phosphotransferase) domain 1"/>
    <property type="match status" value="1"/>
</dbReference>
<dbReference type="InParanoid" id="K1QQA6"/>
<reference evidence="2" key="1">
    <citation type="journal article" date="2012" name="Nature">
        <title>The oyster genome reveals stress adaptation and complexity of shell formation.</title>
        <authorList>
            <person name="Zhang G."/>
            <person name="Fang X."/>
            <person name="Guo X."/>
            <person name="Li L."/>
            <person name="Luo R."/>
            <person name="Xu F."/>
            <person name="Yang P."/>
            <person name="Zhang L."/>
            <person name="Wang X."/>
            <person name="Qi H."/>
            <person name="Xiong Z."/>
            <person name="Que H."/>
            <person name="Xie Y."/>
            <person name="Holland P.W."/>
            <person name="Paps J."/>
            <person name="Zhu Y."/>
            <person name="Wu F."/>
            <person name="Chen Y."/>
            <person name="Wang J."/>
            <person name="Peng C."/>
            <person name="Meng J."/>
            <person name="Yang L."/>
            <person name="Liu J."/>
            <person name="Wen B."/>
            <person name="Zhang N."/>
            <person name="Huang Z."/>
            <person name="Zhu Q."/>
            <person name="Feng Y."/>
            <person name="Mount A."/>
            <person name="Hedgecock D."/>
            <person name="Xu Z."/>
            <person name="Liu Y."/>
            <person name="Domazet-Loso T."/>
            <person name="Du Y."/>
            <person name="Sun X."/>
            <person name="Zhang S."/>
            <person name="Liu B."/>
            <person name="Cheng P."/>
            <person name="Jiang X."/>
            <person name="Li J."/>
            <person name="Fan D."/>
            <person name="Wang W."/>
            <person name="Fu W."/>
            <person name="Wang T."/>
            <person name="Wang B."/>
            <person name="Zhang J."/>
            <person name="Peng Z."/>
            <person name="Li Y."/>
            <person name="Li N."/>
            <person name="Wang J."/>
            <person name="Chen M."/>
            <person name="He Y."/>
            <person name="Tan F."/>
            <person name="Song X."/>
            <person name="Zheng Q."/>
            <person name="Huang R."/>
            <person name="Yang H."/>
            <person name="Du X."/>
            <person name="Chen L."/>
            <person name="Yang M."/>
            <person name="Gaffney P.M."/>
            <person name="Wang S."/>
            <person name="Luo L."/>
            <person name="She Z."/>
            <person name="Ming Y."/>
            <person name="Huang W."/>
            <person name="Zhang S."/>
            <person name="Huang B."/>
            <person name="Zhang Y."/>
            <person name="Qu T."/>
            <person name="Ni P."/>
            <person name="Miao G."/>
            <person name="Wang J."/>
            <person name="Wang Q."/>
            <person name="Steinberg C.E."/>
            <person name="Wang H."/>
            <person name="Li N."/>
            <person name="Qian L."/>
            <person name="Zhang G."/>
            <person name="Li Y."/>
            <person name="Yang H."/>
            <person name="Liu X."/>
            <person name="Wang J."/>
            <person name="Yin Y."/>
            <person name="Wang J."/>
        </authorList>
    </citation>
    <scope>NUCLEOTIDE SEQUENCE [LARGE SCALE GENOMIC DNA]</scope>
    <source>
        <strain evidence="2">05x7-T-G4-1.051#20</strain>
    </source>
</reference>
<keyword evidence="2" id="KW-0418">Kinase</keyword>